<feature type="transmembrane region" description="Helical" evidence="2">
    <location>
        <begin position="258"/>
        <end position="280"/>
    </location>
</feature>
<accession>A0A0H3M5B9</accession>
<dbReference type="GO" id="GO:0004175">
    <property type="term" value="F:endopeptidase activity"/>
    <property type="evidence" value="ECO:0007669"/>
    <property type="project" value="UniProtKB-ARBA"/>
</dbReference>
<feature type="domain" description="CAAX prenyl protease 2/Lysostaphin resistance protein A-like" evidence="3">
    <location>
        <begin position="184"/>
        <end position="270"/>
    </location>
</feature>
<name>A0A0H3M5B9_MYCBP</name>
<evidence type="ECO:0000259" key="3">
    <source>
        <dbReference type="Pfam" id="PF02517"/>
    </source>
</evidence>
<feature type="transmembrane region" description="Helical" evidence="2">
    <location>
        <begin position="220"/>
        <end position="246"/>
    </location>
</feature>
<dbReference type="AlphaFoldDB" id="A0A0H3M5B9"/>
<dbReference type="Proteomes" id="UP000001472">
    <property type="component" value="Chromosome"/>
</dbReference>
<evidence type="ECO:0000256" key="1">
    <source>
        <dbReference type="SAM" id="MobiDB-lite"/>
    </source>
</evidence>
<keyword evidence="2" id="KW-1133">Transmembrane helix</keyword>
<feature type="region of interest" description="Disordered" evidence="1">
    <location>
        <begin position="19"/>
        <end position="46"/>
    </location>
</feature>
<protein>
    <submittedName>
        <fullName evidence="4">Probable integral membrane protein</fullName>
    </submittedName>
</protein>
<evidence type="ECO:0000256" key="2">
    <source>
        <dbReference type="SAM" id="Phobius"/>
    </source>
</evidence>
<sequence>MPRDYTAPRWAHAWAGEPRPARWHPANQPAHPDHSNRESPACMSQSTTPYRSSVLAEFRRAITNVAVPHHEPPGIVRRRRVVVGVTLVIGAVMLGFSLRRTPGESSFYWLTLALAAVWIAGALMSGPLHLGGICWRGRNQRPVITGTTVGLLLAGIFGVGAMIVRAIPGAAEPIARVLQFAHQGTLLPILLITLINGIAEEMFFRGALYTALGRRYPVTISTVLYVGATMASANLMLGFAAIFVGTVCALERRASGGVLAPILTHFVWGLIMVFALPPLFAV</sequence>
<dbReference type="GO" id="GO:0080120">
    <property type="term" value="P:CAAX-box protein maturation"/>
    <property type="evidence" value="ECO:0007669"/>
    <property type="project" value="UniProtKB-ARBA"/>
</dbReference>
<dbReference type="KEGG" id="mbb:BCG_1202"/>
<dbReference type="Pfam" id="PF02517">
    <property type="entry name" value="Rce1-like"/>
    <property type="match status" value="1"/>
</dbReference>
<dbReference type="EMBL" id="AM408590">
    <property type="protein sequence ID" value="CAL71189.1"/>
    <property type="molecule type" value="Genomic_DNA"/>
</dbReference>
<proteinExistence type="predicted"/>
<keyword evidence="2" id="KW-0472">Membrane</keyword>
<keyword evidence="2" id="KW-0812">Transmembrane</keyword>
<evidence type="ECO:0000313" key="4">
    <source>
        <dbReference type="EMBL" id="CAL71189.1"/>
    </source>
</evidence>
<evidence type="ECO:0000313" key="5">
    <source>
        <dbReference type="Proteomes" id="UP000001472"/>
    </source>
</evidence>
<reference evidence="4 5" key="1">
    <citation type="journal article" date="2007" name="Proc. Natl. Acad. Sci. U.S.A.">
        <title>Genome plasticity of BCG and impact on vaccine efficacy.</title>
        <authorList>
            <person name="Brosch R."/>
            <person name="Gordon S.V."/>
            <person name="Garnier T."/>
            <person name="Eiglmeier K."/>
            <person name="Frigui W."/>
            <person name="Valenti P."/>
            <person name="Dos Santos S."/>
            <person name="Duthoy S."/>
            <person name="Lacroix C."/>
            <person name="Garcia-Pelayo C."/>
            <person name="Inwald J.K."/>
            <person name="Golby P."/>
            <person name="Garcia J.N."/>
            <person name="Hewinson R.G."/>
            <person name="Behr M.A."/>
            <person name="Quail M.A."/>
            <person name="Churcher C."/>
            <person name="Barrell B.G."/>
            <person name="Parkhill J."/>
            <person name="Cole S.T."/>
        </authorList>
    </citation>
    <scope>NUCLEOTIDE SEQUENCE [LARGE SCALE GENOMIC DNA]</scope>
    <source>
        <strain evidence="5">BCG / Pasteur 1173P2</strain>
    </source>
</reference>
<feature type="transmembrane region" description="Helical" evidence="2">
    <location>
        <begin position="143"/>
        <end position="168"/>
    </location>
</feature>
<gene>
    <name evidence="4" type="ordered locus">BCG_1202</name>
</gene>
<dbReference type="HOGENOM" id="CLU_100918_0_0_11"/>
<feature type="transmembrane region" description="Helical" evidence="2">
    <location>
        <begin position="180"/>
        <end position="199"/>
    </location>
</feature>
<feature type="transmembrane region" description="Helical" evidence="2">
    <location>
        <begin position="81"/>
        <end position="101"/>
    </location>
</feature>
<feature type="transmembrane region" description="Helical" evidence="2">
    <location>
        <begin position="107"/>
        <end position="131"/>
    </location>
</feature>
<organism evidence="4 5">
    <name type="scientific">Mycobacterium bovis (strain BCG / Pasteur 1173P2)</name>
    <dbReference type="NCBI Taxonomy" id="410289"/>
    <lineage>
        <taxon>Bacteria</taxon>
        <taxon>Bacillati</taxon>
        <taxon>Actinomycetota</taxon>
        <taxon>Actinomycetes</taxon>
        <taxon>Mycobacteriales</taxon>
        <taxon>Mycobacteriaceae</taxon>
        <taxon>Mycobacterium</taxon>
        <taxon>Mycobacterium tuberculosis complex</taxon>
    </lineage>
</organism>
<dbReference type="InterPro" id="IPR003675">
    <property type="entry name" value="Rce1/LyrA-like_dom"/>
</dbReference>